<dbReference type="NCBIfam" id="TIGR02601">
    <property type="entry name" value="autotrns_rpt"/>
    <property type="match status" value="5"/>
</dbReference>
<proteinExistence type="predicted"/>
<keyword evidence="1 2" id="KW-0732">Signal</keyword>
<dbReference type="SUPFAM" id="SSF51126">
    <property type="entry name" value="Pectin lyase-like"/>
    <property type="match status" value="3"/>
</dbReference>
<dbReference type="InterPro" id="IPR013425">
    <property type="entry name" value="Autotrns_rpt"/>
</dbReference>
<feature type="chain" id="PRO_5042046579" evidence="2">
    <location>
        <begin position="26"/>
        <end position="1413"/>
    </location>
</feature>
<evidence type="ECO:0000256" key="1">
    <source>
        <dbReference type="ARBA" id="ARBA00022729"/>
    </source>
</evidence>
<evidence type="ECO:0000256" key="2">
    <source>
        <dbReference type="SAM" id="SignalP"/>
    </source>
</evidence>
<evidence type="ECO:0000313" key="4">
    <source>
        <dbReference type="Proteomes" id="UP001218638"/>
    </source>
</evidence>
<accession>A0AAE9ZYJ1</accession>
<dbReference type="RefSeq" id="WP_330928785.1">
    <property type="nucleotide sequence ID" value="NZ_CP119075.1"/>
</dbReference>
<sequence length="1413" mass="140307">MSIKRLSAALVLSGMIFAITSPVLRGQTRTWSATSQTGTGDDFNRNANWTGNAPDTSGEFAQFTGTSNINPEVNASLTLGGLIFTAGATTGLNFTNTNTLTLASSSYGIDDASTATHTFANAFALGANQTWRMTATTGTLVFNHTVNLGSRTLTALPSNAGNNLTFNGVVSGSGSITKEGAGTLSLNAANSFSGGLTLSSGLTTLGSNTAAGTGTLTFAGGTVSALGGARTLTNTVSATGNIVIGGTNNLTFTGTIGLGGGDRTIEVSNSGTTTFAGAVSNPYYATTTKTGTGTLVLSGNNSGLTGPVIVSAGTLQLENTNALGSSTYNNAVSAGATLALSHGTGLTVNEGSISLAGSGADGNGALRNLSGSNTVSGTLALASAATIQSDAGSLSMAAIDGGSQNLTLQGVGNFNASGTINSLNSLTLAGTGTTTFTGSTNKNITSTAINSGTLLLNQTSGTTALSGTVTIGDGSGVGSDTLRLGASHQIADGTNVIINSTGNFDLANYDETLASITLHNGASVSTGTGTLAFSGNSPITSNASATTSTISGQIRLATNSNTVQVADGTADSDLTISAQISGAGTPSRLVKTGDGTLTLTGANTFQDTGNAWDSAVQIQAGTIAITTDAALGQANNNVALSSDTTLRADGSFAMGSGRQIEFAGNATLDVSGVNTVVHNGTVTGSGTVTKGGTGTLQLAAANTHSGNVVVNTGTLLVSHDQALGSGGTTTVNSGATLAVQGGITVATETNIALSGHGVDGGGALRNVSGNNIVNTPMTLGAATTITAAAGTLQLGTQATSPVLNLGAHNLTFNTAGGNIVVESDFTGTGDIYKNGSGTLTLNHGEAYPTILSTATDFFLNDGKTILNTYATENSGMRGDITIGDGLGGVGTAILQQGLYEAGVDNSNEIIANTSNVTVNADGYWDLQGHKEVVNHVTINGGTIDAKKDVGTANRLEIAGTLRSTSTTQTATINGLLGFNNDLTKSVIVDAGSTLDINALLSNGGFVKTGAGTLILSGGNSYTGTSQITAGIVRIDNNFGLGSTAGDTRVSSGGQLQLDQVTVGAEALQLAGSGISSTGALRAVNGPNSWAGNVALTAHAEIQTDSSATLTIGGNITGSGKTLTVDSVGNTTFNGNNTFNTLEKIGTGKLTVTGINTYAVANVNAGTFALGNSNILANTMDINLGAAGTFAVGSFTETIDDLNGSGTLTIAAGGVLGIDKIGDAGAFTGTLDIDGIMTLNGGLIGAGANGAPSSGTMMLNTASTLQIAASFAFGGTLELATGTTLKLTGNGTTFNLGTLRITGDTVIDFSGVDTTTFNIGTLIINPGVAVSAIGWSSFNDLWTAANFSGAALDLRNSATAQITFNGFTASDTIWRTYDYGANEITVPEPATYGALLMAAALATHLLRRRRLRQA</sequence>
<dbReference type="InterPro" id="IPR011050">
    <property type="entry name" value="Pectin_lyase_fold/virulence"/>
</dbReference>
<dbReference type="EMBL" id="CP119075">
    <property type="protein sequence ID" value="WED65579.1"/>
    <property type="molecule type" value="Genomic_DNA"/>
</dbReference>
<keyword evidence="4" id="KW-1185">Reference proteome</keyword>
<organism evidence="3 4">
    <name type="scientific">Synoicihabitans lomoniglobus</name>
    <dbReference type="NCBI Taxonomy" id="2909285"/>
    <lineage>
        <taxon>Bacteria</taxon>
        <taxon>Pseudomonadati</taxon>
        <taxon>Verrucomicrobiota</taxon>
        <taxon>Opitutia</taxon>
        <taxon>Opitutales</taxon>
        <taxon>Opitutaceae</taxon>
        <taxon>Synoicihabitans</taxon>
    </lineage>
</organism>
<name>A0AAE9ZYJ1_9BACT</name>
<gene>
    <name evidence="3" type="ORF">PXH66_01780</name>
</gene>
<protein>
    <submittedName>
        <fullName evidence="3">Autotransporter-associated beta strand repeat-containing protein</fullName>
    </submittedName>
</protein>
<feature type="signal peptide" evidence="2">
    <location>
        <begin position="1"/>
        <end position="25"/>
    </location>
</feature>
<dbReference type="KEGG" id="slom:PXH66_01780"/>
<reference evidence="3" key="1">
    <citation type="submission" date="2023-03" db="EMBL/GenBank/DDBJ databases">
        <title>Lomoglobus Profundus gen. nov., sp. nov., a novel member of the phylum Verrucomicrobia, isolated from deep-marine sediment of South China Sea.</title>
        <authorList>
            <person name="Ahmad T."/>
            <person name="Ishaq S.E."/>
            <person name="Wang F."/>
        </authorList>
    </citation>
    <scope>NUCLEOTIDE SEQUENCE</scope>
    <source>
        <strain evidence="3">LMO-M01</strain>
    </source>
</reference>
<dbReference type="Pfam" id="PF12951">
    <property type="entry name" value="PATR"/>
    <property type="match status" value="6"/>
</dbReference>
<dbReference type="Proteomes" id="UP001218638">
    <property type="component" value="Chromosome"/>
</dbReference>
<evidence type="ECO:0000313" key="3">
    <source>
        <dbReference type="EMBL" id="WED65579.1"/>
    </source>
</evidence>